<protein>
    <recommendedName>
        <fullName evidence="11">Chromatin-remodeling complex ATPase</fullName>
    </recommendedName>
</protein>
<feature type="compositionally biased region" description="Low complexity" evidence="5">
    <location>
        <begin position="766"/>
        <end position="776"/>
    </location>
</feature>
<comment type="subcellular location">
    <subcellularLocation>
        <location evidence="1">Nucleus</location>
    </subcellularLocation>
</comment>
<comment type="caution">
    <text evidence="9">The sequence shown here is derived from an EMBL/GenBank/DDBJ whole genome shotgun (WGS) entry which is preliminary data.</text>
</comment>
<reference evidence="9" key="1">
    <citation type="submission" date="2021-05" db="EMBL/GenBank/DDBJ databases">
        <title>The genome of the haptophyte Pavlova lutheri (Diacronema luteri, Pavlovales) - a model for lipid biosynthesis in eukaryotic algae.</title>
        <authorList>
            <person name="Hulatt C.J."/>
            <person name="Posewitz M.C."/>
        </authorList>
    </citation>
    <scope>NUCLEOTIDE SEQUENCE</scope>
    <source>
        <strain evidence="9">NIVA-4/92</strain>
    </source>
</reference>
<dbReference type="CDD" id="cd00167">
    <property type="entry name" value="SANT"/>
    <property type="match status" value="2"/>
</dbReference>
<dbReference type="Pfam" id="PF09111">
    <property type="entry name" value="SLIDE"/>
    <property type="match status" value="1"/>
</dbReference>
<dbReference type="InterPro" id="IPR027417">
    <property type="entry name" value="P-loop_NTPase"/>
</dbReference>
<dbReference type="InterPro" id="IPR015195">
    <property type="entry name" value="SLIDE"/>
</dbReference>
<dbReference type="SUPFAM" id="SSF52540">
    <property type="entry name" value="P-loop containing nucleoside triphosphate hydrolases"/>
    <property type="match status" value="2"/>
</dbReference>
<evidence type="ECO:0000259" key="6">
    <source>
        <dbReference type="PROSITE" id="PS51192"/>
    </source>
</evidence>
<comment type="similarity">
    <text evidence="2">Belongs to the SNF2/RAD54 helicase family. ISWI subfamily.</text>
</comment>
<dbReference type="SUPFAM" id="SSF46689">
    <property type="entry name" value="Homeodomain-like"/>
    <property type="match status" value="2"/>
</dbReference>
<keyword evidence="3" id="KW-0378">Hydrolase</keyword>
<evidence type="ECO:0000256" key="2">
    <source>
        <dbReference type="ARBA" id="ARBA00009687"/>
    </source>
</evidence>
<dbReference type="FunFam" id="3.40.50.300:FF:000082">
    <property type="entry name" value="ISWI chromatin remodeling complex ATPase ISW1"/>
    <property type="match status" value="1"/>
</dbReference>
<evidence type="ECO:0000256" key="1">
    <source>
        <dbReference type="ARBA" id="ARBA00004123"/>
    </source>
</evidence>
<feature type="domain" description="Helicase C-terminal" evidence="7">
    <location>
        <begin position="210"/>
        <end position="361"/>
    </location>
</feature>
<dbReference type="PROSITE" id="PS51194">
    <property type="entry name" value="HELICASE_CTER"/>
    <property type="match status" value="1"/>
</dbReference>
<dbReference type="InterPro" id="IPR009057">
    <property type="entry name" value="Homeodomain-like_sf"/>
</dbReference>
<evidence type="ECO:0000256" key="4">
    <source>
        <dbReference type="ARBA" id="ARBA00023242"/>
    </source>
</evidence>
<dbReference type="InterPro" id="IPR001650">
    <property type="entry name" value="Helicase_C-like"/>
</dbReference>
<dbReference type="SMART" id="SM00717">
    <property type="entry name" value="SANT"/>
    <property type="match status" value="2"/>
</dbReference>
<dbReference type="GO" id="GO:0140658">
    <property type="term" value="F:ATP-dependent chromatin remodeler activity"/>
    <property type="evidence" value="ECO:0007669"/>
    <property type="project" value="TreeGrafter"/>
</dbReference>
<dbReference type="InterPro" id="IPR038718">
    <property type="entry name" value="SNF2-like_sf"/>
</dbReference>
<dbReference type="InterPro" id="IPR001005">
    <property type="entry name" value="SANT/Myb"/>
</dbReference>
<dbReference type="InterPro" id="IPR049730">
    <property type="entry name" value="SNF2/RAD54-like_C"/>
</dbReference>
<dbReference type="GO" id="GO:0003677">
    <property type="term" value="F:DNA binding"/>
    <property type="evidence" value="ECO:0007669"/>
    <property type="project" value="InterPro"/>
</dbReference>
<evidence type="ECO:0000259" key="7">
    <source>
        <dbReference type="PROSITE" id="PS51194"/>
    </source>
</evidence>
<feature type="non-terminal residue" evidence="9">
    <location>
        <position position="1"/>
    </location>
</feature>
<dbReference type="GO" id="GO:0005634">
    <property type="term" value="C:nucleus"/>
    <property type="evidence" value="ECO:0007669"/>
    <property type="project" value="UniProtKB-SubCell"/>
</dbReference>
<dbReference type="GO" id="GO:0034728">
    <property type="term" value="P:nucleosome organization"/>
    <property type="evidence" value="ECO:0007669"/>
    <property type="project" value="TreeGrafter"/>
</dbReference>
<evidence type="ECO:0008006" key="11">
    <source>
        <dbReference type="Google" id="ProtNLM"/>
    </source>
</evidence>
<keyword evidence="10" id="KW-1185">Reference proteome</keyword>
<dbReference type="GO" id="GO:0016887">
    <property type="term" value="F:ATP hydrolysis activity"/>
    <property type="evidence" value="ECO:0007669"/>
    <property type="project" value="TreeGrafter"/>
</dbReference>
<evidence type="ECO:0000259" key="8">
    <source>
        <dbReference type="PROSITE" id="PS51293"/>
    </source>
</evidence>
<dbReference type="InterPro" id="IPR000330">
    <property type="entry name" value="SNF2_N"/>
</dbReference>
<dbReference type="OMA" id="ILSMMEW"/>
<dbReference type="Pfam" id="PF00271">
    <property type="entry name" value="Helicase_C"/>
    <property type="match status" value="1"/>
</dbReference>
<dbReference type="Pfam" id="PF00176">
    <property type="entry name" value="SNF2-rel_dom"/>
    <property type="match status" value="1"/>
</dbReference>
<dbReference type="CDD" id="cd18793">
    <property type="entry name" value="SF2_C_SNF"/>
    <property type="match status" value="1"/>
</dbReference>
<dbReference type="AlphaFoldDB" id="A0A8J5X268"/>
<organism evidence="9 10">
    <name type="scientific">Diacronema lutheri</name>
    <name type="common">Unicellular marine alga</name>
    <name type="synonym">Monochrysis lutheri</name>
    <dbReference type="NCBI Taxonomy" id="2081491"/>
    <lineage>
        <taxon>Eukaryota</taxon>
        <taxon>Haptista</taxon>
        <taxon>Haptophyta</taxon>
        <taxon>Pavlovophyceae</taxon>
        <taxon>Pavlovales</taxon>
        <taxon>Pavlovaceae</taxon>
        <taxon>Diacronema</taxon>
    </lineage>
</organism>
<dbReference type="GO" id="GO:0042393">
    <property type="term" value="F:histone binding"/>
    <property type="evidence" value="ECO:0007669"/>
    <property type="project" value="TreeGrafter"/>
</dbReference>
<dbReference type="OrthoDB" id="5857104at2759"/>
<evidence type="ECO:0000256" key="5">
    <source>
        <dbReference type="SAM" id="MobiDB-lite"/>
    </source>
</evidence>
<evidence type="ECO:0000313" key="10">
    <source>
        <dbReference type="Proteomes" id="UP000751190"/>
    </source>
</evidence>
<keyword evidence="4" id="KW-0539">Nucleus</keyword>
<dbReference type="PANTHER" id="PTHR45623:SF49">
    <property type="entry name" value="SWI_SNF-RELATED MATRIX-ASSOCIATED ACTIN-DEPENDENT REGULATOR OF CHROMATIN SUBFAMILY A MEMBER 5"/>
    <property type="match status" value="1"/>
</dbReference>
<dbReference type="GO" id="GO:0005524">
    <property type="term" value="F:ATP binding"/>
    <property type="evidence" value="ECO:0007669"/>
    <property type="project" value="InterPro"/>
</dbReference>
<dbReference type="PANTHER" id="PTHR45623">
    <property type="entry name" value="CHROMODOMAIN-HELICASE-DNA-BINDING PROTEIN 3-RELATED-RELATED"/>
    <property type="match status" value="1"/>
</dbReference>
<evidence type="ECO:0000256" key="3">
    <source>
        <dbReference type="ARBA" id="ARBA00022801"/>
    </source>
</evidence>
<evidence type="ECO:0000313" key="9">
    <source>
        <dbReference type="EMBL" id="KAG8457743.1"/>
    </source>
</evidence>
<feature type="compositionally biased region" description="Gly residues" evidence="5">
    <location>
        <begin position="739"/>
        <end position="751"/>
    </location>
</feature>
<dbReference type="SMART" id="SM00490">
    <property type="entry name" value="HELICc"/>
    <property type="match status" value="1"/>
</dbReference>
<dbReference type="EMBL" id="JAGTXO010000063">
    <property type="protein sequence ID" value="KAG8457743.1"/>
    <property type="molecule type" value="Genomic_DNA"/>
</dbReference>
<dbReference type="SUPFAM" id="SSF101224">
    <property type="entry name" value="HAND domain of the nucleosome remodeling ATPase ISWI"/>
    <property type="match status" value="1"/>
</dbReference>
<dbReference type="Gene3D" id="3.40.50.10810">
    <property type="entry name" value="Tandem AAA-ATPase domain"/>
    <property type="match status" value="1"/>
</dbReference>
<dbReference type="Gene3D" id="1.10.10.60">
    <property type="entry name" value="Homeodomain-like"/>
    <property type="match status" value="2"/>
</dbReference>
<sequence>VCVTSYEMVTKEATAFRKFAWRYVIVDEAHRMKNEQSLLSQVLRSLSSHSRLLITGTPLQNNLHELWALLNFLLPDIFSSAEQWREWFDLDDKEVEEEVISKLHKVLRPFLLRRVKGEVEGDLPPKKEMLLSLGLSPMQREQYKSILKRDIDALYSSTGTQFAANKGRLLNIVMQLRKCCNHPYLFEGVEDKSLPPYGEHLVENSGKLTLLDKLLVRLKQGGHRVLIFSQMTRMLDILEDYCHCREFEYCRIDGHTGGEERQDAIDAFNAPNSSVFLFLLSTRAGGLGINLQTADTVVLYDSDWNPQADLQAQDRAHRIGQKKQVNVYRLMVADSIEEKMIERAELKLRMDAAVIQQGRLADKSKAMSKEDAIHAIRYGADKIFKASNMGVTDEDIEVILSRGKDLTSARSQLTDKNKKGLLDFSSSDFAYQNFEGTDYSKQTGAAASDLAFMTNVVEAMGKRERPAAVYSEREPRGFSAQQAAALMPKLPKMRRMPEMRDFQLYNAPRIQELFVKEHELEIARSKRIAQGGNSGEEALADGEVLSAAEEAERRALLDAGFATWGRTDFNRFIRAAERYGRRDVEKIAREVEGKTVDEVTAYRDALFDRGPVLLAEWERIEKKILEGEKKLAVREEMQEALRSKIAKYDNAWQQLTLKYGTSRGKVFNEEEDRFLLCMTNKLGYGQWDELKREIRRSLEFRFDWIFKSRTPQELARRVDLLIRLVMNEGKDGAQTARGGATGKRGADGGAGSAQPAPKAAKEKDGGAAAAAAGAAN</sequence>
<name>A0A8J5X268_DIALT</name>
<gene>
    <name evidence="9" type="ORF">KFE25_005756</name>
</gene>
<feature type="region of interest" description="Disordered" evidence="5">
    <location>
        <begin position="732"/>
        <end position="776"/>
    </location>
</feature>
<dbReference type="GO" id="GO:0031491">
    <property type="term" value="F:nucleosome binding"/>
    <property type="evidence" value="ECO:0007669"/>
    <property type="project" value="InterPro"/>
</dbReference>
<dbReference type="PROSITE" id="PS51293">
    <property type="entry name" value="SANT"/>
    <property type="match status" value="1"/>
</dbReference>
<accession>A0A8J5X268</accession>
<dbReference type="Gene3D" id="3.40.50.300">
    <property type="entry name" value="P-loop containing nucleotide triphosphate hydrolases"/>
    <property type="match status" value="1"/>
</dbReference>
<feature type="domain" description="Helicase ATP-binding" evidence="6">
    <location>
        <begin position="1"/>
        <end position="76"/>
    </location>
</feature>
<dbReference type="GO" id="GO:0000785">
    <property type="term" value="C:chromatin"/>
    <property type="evidence" value="ECO:0007669"/>
    <property type="project" value="TreeGrafter"/>
</dbReference>
<dbReference type="PROSITE" id="PS51192">
    <property type="entry name" value="HELICASE_ATP_BIND_1"/>
    <property type="match status" value="1"/>
</dbReference>
<feature type="domain" description="SANT" evidence="8">
    <location>
        <begin position="559"/>
        <end position="602"/>
    </location>
</feature>
<dbReference type="InterPro" id="IPR036306">
    <property type="entry name" value="ISWI_HAND-dom_sf"/>
</dbReference>
<proteinExistence type="inferred from homology"/>
<dbReference type="InterPro" id="IPR014001">
    <property type="entry name" value="Helicase_ATP-bd"/>
</dbReference>
<dbReference type="Proteomes" id="UP000751190">
    <property type="component" value="Unassembled WGS sequence"/>
</dbReference>
<dbReference type="InterPro" id="IPR017884">
    <property type="entry name" value="SANT_dom"/>
</dbReference>